<gene>
    <name evidence="2" type="ORF">HNP76_002695</name>
</gene>
<dbReference type="Proteomes" id="UP000518887">
    <property type="component" value="Unassembled WGS sequence"/>
</dbReference>
<protein>
    <recommendedName>
        <fullName evidence="4">Lipoprotein</fullName>
    </recommendedName>
</protein>
<dbReference type="EMBL" id="JACHFQ010000010">
    <property type="protein sequence ID" value="MBB5227296.1"/>
    <property type="molecule type" value="Genomic_DNA"/>
</dbReference>
<evidence type="ECO:0008006" key="4">
    <source>
        <dbReference type="Google" id="ProtNLM"/>
    </source>
</evidence>
<dbReference type="RefSeq" id="WP_184661397.1">
    <property type="nucleotide sequence ID" value="NZ_CP031518.1"/>
</dbReference>
<feature type="signal peptide" evidence="1">
    <location>
        <begin position="1"/>
        <end position="22"/>
    </location>
</feature>
<evidence type="ECO:0000313" key="2">
    <source>
        <dbReference type="EMBL" id="MBB5227296.1"/>
    </source>
</evidence>
<evidence type="ECO:0000256" key="1">
    <source>
        <dbReference type="SAM" id="SignalP"/>
    </source>
</evidence>
<name>A0A7W8LN67_9SPIR</name>
<organism evidence="2 3">
    <name type="scientific">Treponema ruminis</name>
    <dbReference type="NCBI Taxonomy" id="744515"/>
    <lineage>
        <taxon>Bacteria</taxon>
        <taxon>Pseudomonadati</taxon>
        <taxon>Spirochaetota</taxon>
        <taxon>Spirochaetia</taxon>
        <taxon>Spirochaetales</taxon>
        <taxon>Treponemataceae</taxon>
        <taxon>Treponema</taxon>
    </lineage>
</organism>
<keyword evidence="3" id="KW-1185">Reference proteome</keyword>
<comment type="caution">
    <text evidence="2">The sequence shown here is derived from an EMBL/GenBank/DDBJ whole genome shotgun (WGS) entry which is preliminary data.</text>
</comment>
<dbReference type="AlphaFoldDB" id="A0A7W8LN67"/>
<keyword evidence="1" id="KW-0732">Signal</keyword>
<proteinExistence type="predicted"/>
<dbReference type="PROSITE" id="PS51257">
    <property type="entry name" value="PROKAR_LIPOPROTEIN"/>
    <property type="match status" value="1"/>
</dbReference>
<sequence>MKRFLPYTMAAALIFAACSSHIEDLIAPSAPEPTIDVDVEVEVEFKTLLLGYDSESSTATATGLGDEGVVYSWSMDGKEDSDVFKSKNGASCVLDTEKLLVGKNYTLLVVGTVNGVSYSSDCKITIEPADSSESE</sequence>
<feature type="chain" id="PRO_5031266566" description="Lipoprotein" evidence="1">
    <location>
        <begin position="23"/>
        <end position="135"/>
    </location>
</feature>
<accession>A0A7W8LN67</accession>
<reference evidence="2 3" key="1">
    <citation type="submission" date="2020-08" db="EMBL/GenBank/DDBJ databases">
        <title>Genomic Encyclopedia of Type Strains, Phase IV (KMG-IV): sequencing the most valuable type-strain genomes for metagenomic binning, comparative biology and taxonomic classification.</title>
        <authorList>
            <person name="Goeker M."/>
        </authorList>
    </citation>
    <scope>NUCLEOTIDE SEQUENCE [LARGE SCALE GENOMIC DNA]</scope>
    <source>
        <strain evidence="2 3">DSM 103462</strain>
    </source>
</reference>
<evidence type="ECO:0000313" key="3">
    <source>
        <dbReference type="Proteomes" id="UP000518887"/>
    </source>
</evidence>